<comment type="subcellular location">
    <subcellularLocation>
        <location evidence="6">Cell membrane</location>
        <topology evidence="6">Multi-pass membrane protein</topology>
    </subcellularLocation>
    <subcellularLocation>
        <location evidence="1">Membrane</location>
        <topology evidence="1">Multi-pass membrane protein</topology>
    </subcellularLocation>
</comment>
<dbReference type="GO" id="GO:0005886">
    <property type="term" value="C:plasma membrane"/>
    <property type="evidence" value="ECO:0007669"/>
    <property type="project" value="UniProtKB-SubCell"/>
</dbReference>
<keyword evidence="5 6" id="KW-0472">Membrane</keyword>
<keyword evidence="9" id="KW-1185">Reference proteome</keyword>
<dbReference type="Pfam" id="PF04515">
    <property type="entry name" value="Choline_transpo"/>
    <property type="match status" value="1"/>
</dbReference>
<evidence type="ECO:0000256" key="6">
    <source>
        <dbReference type="RuleBase" id="RU368066"/>
    </source>
</evidence>
<feature type="transmembrane region" description="Helical" evidence="6">
    <location>
        <begin position="617"/>
        <end position="634"/>
    </location>
</feature>
<keyword evidence="4 6" id="KW-1133">Transmembrane helix</keyword>
<dbReference type="PANTHER" id="PTHR12385">
    <property type="entry name" value="CHOLINE TRANSPORTER-LIKE (SLC FAMILY 44)"/>
    <property type="match status" value="1"/>
</dbReference>
<evidence type="ECO:0000256" key="2">
    <source>
        <dbReference type="ARBA" id="ARBA00007168"/>
    </source>
</evidence>
<evidence type="ECO:0000256" key="5">
    <source>
        <dbReference type="ARBA" id="ARBA00023136"/>
    </source>
</evidence>
<comment type="caution">
    <text evidence="8">The sequence shown here is derived from an EMBL/GenBank/DDBJ whole genome shotgun (WGS) entry which is preliminary data.</text>
</comment>
<feature type="transmembrane region" description="Helical" evidence="6">
    <location>
        <begin position="587"/>
        <end position="605"/>
    </location>
</feature>
<feature type="transmembrane region" description="Helical" evidence="6">
    <location>
        <begin position="339"/>
        <end position="360"/>
    </location>
</feature>
<evidence type="ECO:0000313" key="8">
    <source>
        <dbReference type="EMBL" id="KAK6363325.1"/>
    </source>
</evidence>
<dbReference type="PANTHER" id="PTHR12385:SF88">
    <property type="entry name" value="CHOLINE TRANSPORTER-LIKE PROTEIN CTL1"/>
    <property type="match status" value="1"/>
</dbReference>
<protein>
    <recommendedName>
        <fullName evidence="6">Protein PNS1</fullName>
    </recommendedName>
</protein>
<evidence type="ECO:0000256" key="7">
    <source>
        <dbReference type="SAM" id="MobiDB-lite"/>
    </source>
</evidence>
<feature type="compositionally biased region" description="Acidic residues" evidence="7">
    <location>
        <begin position="67"/>
        <end position="76"/>
    </location>
</feature>
<evidence type="ECO:0000256" key="1">
    <source>
        <dbReference type="ARBA" id="ARBA00004141"/>
    </source>
</evidence>
<dbReference type="AlphaFoldDB" id="A0AAV9VQA9"/>
<reference evidence="8 9" key="1">
    <citation type="submission" date="2019-10" db="EMBL/GenBank/DDBJ databases">
        <authorList>
            <person name="Palmer J.M."/>
        </authorList>
    </citation>
    <scope>NUCLEOTIDE SEQUENCE [LARGE SCALE GENOMIC DNA]</scope>
    <source>
        <strain evidence="8 9">TWF730</strain>
    </source>
</reference>
<feature type="region of interest" description="Disordered" evidence="7">
    <location>
        <begin position="66"/>
        <end position="110"/>
    </location>
</feature>
<feature type="transmembrane region" description="Helical" evidence="6">
    <location>
        <begin position="385"/>
        <end position="412"/>
    </location>
</feature>
<evidence type="ECO:0000256" key="4">
    <source>
        <dbReference type="ARBA" id="ARBA00022989"/>
    </source>
</evidence>
<feature type="transmembrane region" description="Helical" evidence="6">
    <location>
        <begin position="303"/>
        <end position="324"/>
    </location>
</feature>
<feature type="region of interest" description="Disordered" evidence="7">
    <location>
        <begin position="123"/>
        <end position="223"/>
    </location>
</feature>
<dbReference type="Proteomes" id="UP001373714">
    <property type="component" value="Unassembled WGS sequence"/>
</dbReference>
<evidence type="ECO:0000256" key="3">
    <source>
        <dbReference type="ARBA" id="ARBA00022692"/>
    </source>
</evidence>
<feature type="transmembrane region" description="Helical" evidence="6">
    <location>
        <begin position="236"/>
        <end position="254"/>
    </location>
</feature>
<accession>A0AAV9VQA9</accession>
<organism evidence="8 9">
    <name type="scientific">Orbilia blumenaviensis</name>
    <dbReference type="NCBI Taxonomy" id="1796055"/>
    <lineage>
        <taxon>Eukaryota</taxon>
        <taxon>Fungi</taxon>
        <taxon>Dikarya</taxon>
        <taxon>Ascomycota</taxon>
        <taxon>Pezizomycotina</taxon>
        <taxon>Orbiliomycetes</taxon>
        <taxon>Orbiliales</taxon>
        <taxon>Orbiliaceae</taxon>
        <taxon>Orbilia</taxon>
    </lineage>
</organism>
<gene>
    <name evidence="8" type="ORF">TWF730_000762</name>
</gene>
<comment type="function">
    <text evidence="6">Probably involved in transport through the plasma membrane.</text>
</comment>
<sequence length="672" mass="74092">MFSEYASRFLARSNLKDAGRQSLYPASNAPLFFSAADYPTDDREHDQEVSAIYALQKSRRNLYYSTDQDDEEEQNDSDAGSVNAGIRSSWNPGRSAESTSSDATETGGNHLVDVSLGEAELRREGPQPMLLNSAIRSDSYTEASREAEDPVRPPIQKFQPRNVKQAAPFFDPTGKPYTDQNDEEAQSSSRERLNQDPANPFGERDSPEAAPVDPIPQPVDQNPLAPPLHDRIWAKFYGMSMACMFATAFVVWLHNEEPSGLPIGDSIYTVLKRAMPLLAVDTLVTICVAFVWMLCLKYFIKPLLYLLVVSVPAVMIALTIYPLVTSLKGPWKGNSFQDHIMRLTSLLPLCLAIFWVYLLYRGRQALHKAVSILQLALTIFVENPALLLCGIFVLITTIAFSWVWLFLVIRVFLNGRSSMIGGVPVWQMDGSAWVLGSFFVVVYLWTLNILSNLQRITISATVSHWYFYRKSTGTFSPAATFSAATHHALTTMFGTVCFSSFVTLMIRLPLLVLPSRIASFAHLLCFNIVASPIAALSDPLAVTYGSIHSLPLVHASRQINQMKLVSIAAGAGAKDNHTRNAYRLAKMLLHAARWMTSLALGLGAWVRTAHITNGGSLYGYVVGLLAGTIGWTILGTAERSLANIVDACLICAASDNSDGRYCQEAQMAFDGF</sequence>
<dbReference type="EMBL" id="JAVHNS010000001">
    <property type="protein sequence ID" value="KAK6363325.1"/>
    <property type="molecule type" value="Genomic_DNA"/>
</dbReference>
<feature type="compositionally biased region" description="Low complexity" evidence="7">
    <location>
        <begin position="95"/>
        <end position="106"/>
    </location>
</feature>
<name>A0AAV9VQA9_9PEZI</name>
<feature type="transmembrane region" description="Helical" evidence="6">
    <location>
        <begin position="432"/>
        <end position="450"/>
    </location>
</feature>
<comment type="similarity">
    <text evidence="2 6">Belongs to the CTL (choline transporter-like) family.</text>
</comment>
<feature type="transmembrane region" description="Helical" evidence="6">
    <location>
        <begin position="274"/>
        <end position="296"/>
    </location>
</feature>
<evidence type="ECO:0000313" key="9">
    <source>
        <dbReference type="Proteomes" id="UP001373714"/>
    </source>
</evidence>
<keyword evidence="3 6" id="KW-0812">Transmembrane</keyword>
<proteinExistence type="inferred from homology"/>
<dbReference type="GO" id="GO:0022857">
    <property type="term" value="F:transmembrane transporter activity"/>
    <property type="evidence" value="ECO:0007669"/>
    <property type="project" value="UniProtKB-UniRule"/>
</dbReference>
<dbReference type="InterPro" id="IPR007603">
    <property type="entry name" value="Choline_transptr-like"/>
</dbReference>